<dbReference type="GO" id="GO:0016020">
    <property type="term" value="C:membrane"/>
    <property type="evidence" value="ECO:0007669"/>
    <property type="project" value="GOC"/>
</dbReference>
<dbReference type="PANTHER" id="PTHR32385:SF15">
    <property type="entry name" value="INOSITOL PHOSPHOCERAMIDE MANNOSYLTRANSFERASE 1"/>
    <property type="match status" value="1"/>
</dbReference>
<dbReference type="EMBL" id="MN740002">
    <property type="protein sequence ID" value="QHT82598.1"/>
    <property type="molecule type" value="Genomic_DNA"/>
</dbReference>
<dbReference type="InterPro" id="IPR051706">
    <property type="entry name" value="Glycosyltransferase_domain"/>
</dbReference>
<accession>A0A6C0HPH5</accession>
<name>A0A6C0HPH5_9ZZZZ</name>
<reference evidence="2" key="1">
    <citation type="journal article" date="2020" name="Nature">
        <title>Giant virus diversity and host interactions through global metagenomics.</title>
        <authorList>
            <person name="Schulz F."/>
            <person name="Roux S."/>
            <person name="Paez-Espino D."/>
            <person name="Jungbluth S."/>
            <person name="Walsh D.A."/>
            <person name="Denef V.J."/>
            <person name="McMahon K.D."/>
            <person name="Konstantinidis K.T."/>
            <person name="Eloe-Fadrosh E.A."/>
            <person name="Kyrpides N.C."/>
            <person name="Woyke T."/>
        </authorList>
    </citation>
    <scope>NUCLEOTIDE SEQUENCE</scope>
    <source>
        <strain evidence="2">GVMAG-M-3300023184-165</strain>
    </source>
</reference>
<dbReference type="InterPro" id="IPR029044">
    <property type="entry name" value="Nucleotide-diphossugar_trans"/>
</dbReference>
<dbReference type="GO" id="GO:0051999">
    <property type="term" value="P:mannosyl-inositol phosphorylceramide biosynthetic process"/>
    <property type="evidence" value="ECO:0007669"/>
    <property type="project" value="TreeGrafter"/>
</dbReference>
<organism evidence="2">
    <name type="scientific">viral metagenome</name>
    <dbReference type="NCBI Taxonomy" id="1070528"/>
    <lineage>
        <taxon>unclassified sequences</taxon>
        <taxon>metagenomes</taxon>
        <taxon>organismal metagenomes</taxon>
    </lineage>
</organism>
<evidence type="ECO:0000313" key="2">
    <source>
        <dbReference type="EMBL" id="QHT82598.1"/>
    </source>
</evidence>
<dbReference type="InterPro" id="IPR007577">
    <property type="entry name" value="GlycoTrfase_DXD_sugar-bd_CS"/>
</dbReference>
<dbReference type="PANTHER" id="PTHR32385">
    <property type="entry name" value="MANNOSYL PHOSPHORYLINOSITOL CERAMIDE SYNTHASE"/>
    <property type="match status" value="1"/>
</dbReference>
<dbReference type="SUPFAM" id="SSF53448">
    <property type="entry name" value="Nucleotide-diphospho-sugar transferases"/>
    <property type="match status" value="1"/>
</dbReference>
<dbReference type="GO" id="GO:0000030">
    <property type="term" value="F:mannosyltransferase activity"/>
    <property type="evidence" value="ECO:0007669"/>
    <property type="project" value="TreeGrafter"/>
</dbReference>
<evidence type="ECO:0008006" key="3">
    <source>
        <dbReference type="Google" id="ProtNLM"/>
    </source>
</evidence>
<dbReference type="Gene3D" id="3.90.550.20">
    <property type="match status" value="1"/>
</dbReference>
<protein>
    <recommendedName>
        <fullName evidence="3">Glycosyltransferase</fullName>
    </recommendedName>
</protein>
<dbReference type="Pfam" id="PF04488">
    <property type="entry name" value="Gly_transf_sug"/>
    <property type="match status" value="1"/>
</dbReference>
<proteinExistence type="predicted"/>
<sequence length="271" mass="31971">MLSGIVGKKFRYSAQDIKDSVDAKANELKNQIIRIHNYRTNKKSEYNSVIPLKIYQTWHSKELPEKMKLAVDRMKRRHPRFEHFLFDDDDCRNFIAANFDANVLNAFDAIIPGAYKADLWRYCVLYVTGGIYLDIKYNCINTFHFIELTEKEHWVFDIDGHNIYNALIAVKPKNETCFNCINQIVENVKNKYYGSSCVDPTGPGLVAKVIGDVERREIELEHIWNRPTGDKFILYKNVAILKMYNGYYYEQDKNQKISHYSTLWTHRKIYK</sequence>
<keyword evidence="1" id="KW-0808">Transferase</keyword>
<dbReference type="AlphaFoldDB" id="A0A6C0HPH5"/>
<evidence type="ECO:0000256" key="1">
    <source>
        <dbReference type="ARBA" id="ARBA00022679"/>
    </source>
</evidence>